<comment type="subcellular location">
    <subcellularLocation>
        <location evidence="1 7">Cell membrane</location>
        <topology evidence="1 7">Multi-pass membrane protein</topology>
    </subcellularLocation>
</comment>
<dbReference type="Pfam" id="PF00528">
    <property type="entry name" value="BPD_transp_1"/>
    <property type="match status" value="1"/>
</dbReference>
<reference evidence="10 11" key="1">
    <citation type="submission" date="2019-01" db="EMBL/GenBank/DDBJ databases">
        <title>Agromyces.</title>
        <authorList>
            <person name="Li J."/>
        </authorList>
    </citation>
    <scope>NUCLEOTIDE SEQUENCE [LARGE SCALE GENOMIC DNA]</scope>
    <source>
        <strain evidence="10 11">DSM 23870</strain>
    </source>
</reference>
<dbReference type="EMBL" id="JACCBI010000001">
    <property type="protein sequence ID" value="NYD68077.1"/>
    <property type="molecule type" value="Genomic_DNA"/>
</dbReference>
<dbReference type="Proteomes" id="UP000581087">
    <property type="component" value="Unassembled WGS sequence"/>
</dbReference>
<sequence length="337" mass="35181">MALFIAKRLGAALLLVIGTVLVAFLLTAVLPGDAATARLGERAAADPAIVAAMRESMGLDRPLYEQFAIYLGNLFQGDLGQSVQTSRAVLTDLQLFGPASAELALTATIIAVVVGGGLGIIAALRANRPIDNVLRAVSLGGVSVPIFWLALIATAIFSTQLRWFPSSGRLDAGAIPPPRVTGFYTIDSLLAGNLPLFAEAVGHLILPAIVLSAPMVGLLMRFTRASVLDVLGQEYIRAAEAKGLSGPSVVFGHVLRGALVPVITVVGTAFASLLAGTVLVEQIFAWPGIGSYAYRAASTLDLSAIVGVTIFVALIYILVNLATDILYGIIDPRIRRA</sequence>
<evidence type="ECO:0000313" key="11">
    <source>
        <dbReference type="Proteomes" id="UP000292686"/>
    </source>
</evidence>
<keyword evidence="6 7" id="KW-0472">Membrane</keyword>
<dbReference type="InterPro" id="IPR035906">
    <property type="entry name" value="MetI-like_sf"/>
</dbReference>
<dbReference type="PANTHER" id="PTHR43163">
    <property type="entry name" value="DIPEPTIDE TRANSPORT SYSTEM PERMEASE PROTEIN DPPB-RELATED"/>
    <property type="match status" value="1"/>
</dbReference>
<evidence type="ECO:0000259" key="8">
    <source>
        <dbReference type="PROSITE" id="PS50928"/>
    </source>
</evidence>
<proteinExistence type="inferred from homology"/>
<dbReference type="Pfam" id="PF19300">
    <property type="entry name" value="BPD_transp_1_N"/>
    <property type="match status" value="1"/>
</dbReference>
<evidence type="ECO:0000313" key="12">
    <source>
        <dbReference type="Proteomes" id="UP000581087"/>
    </source>
</evidence>
<dbReference type="InterPro" id="IPR045621">
    <property type="entry name" value="BPD_transp_1_N"/>
</dbReference>
<feature type="transmembrane region" description="Helical" evidence="7">
    <location>
        <begin position="136"/>
        <end position="157"/>
    </location>
</feature>
<evidence type="ECO:0000256" key="7">
    <source>
        <dbReference type="RuleBase" id="RU363032"/>
    </source>
</evidence>
<dbReference type="OrthoDB" id="9778910at2"/>
<evidence type="ECO:0000256" key="6">
    <source>
        <dbReference type="ARBA" id="ARBA00023136"/>
    </source>
</evidence>
<dbReference type="EMBL" id="SDPM01000001">
    <property type="protein sequence ID" value="RXZ87774.1"/>
    <property type="molecule type" value="Genomic_DNA"/>
</dbReference>
<name>A0A4Q2M6E6_9MICO</name>
<evidence type="ECO:0000256" key="5">
    <source>
        <dbReference type="ARBA" id="ARBA00022989"/>
    </source>
</evidence>
<comment type="caution">
    <text evidence="10">The sequence shown here is derived from an EMBL/GenBank/DDBJ whole genome shotgun (WGS) entry which is preliminary data.</text>
</comment>
<dbReference type="CDD" id="cd06261">
    <property type="entry name" value="TM_PBP2"/>
    <property type="match status" value="1"/>
</dbReference>
<evidence type="ECO:0000313" key="10">
    <source>
        <dbReference type="EMBL" id="RXZ87774.1"/>
    </source>
</evidence>
<dbReference type="PROSITE" id="PS50928">
    <property type="entry name" value="ABC_TM1"/>
    <property type="match status" value="1"/>
</dbReference>
<evidence type="ECO:0000256" key="2">
    <source>
        <dbReference type="ARBA" id="ARBA00022448"/>
    </source>
</evidence>
<dbReference type="GO" id="GO:0071916">
    <property type="term" value="F:dipeptide transmembrane transporter activity"/>
    <property type="evidence" value="ECO:0007669"/>
    <property type="project" value="TreeGrafter"/>
</dbReference>
<keyword evidence="5 7" id="KW-1133">Transmembrane helix</keyword>
<dbReference type="SUPFAM" id="SSF161098">
    <property type="entry name" value="MetI-like"/>
    <property type="match status" value="1"/>
</dbReference>
<feature type="domain" description="ABC transmembrane type-1" evidence="8">
    <location>
        <begin position="97"/>
        <end position="327"/>
    </location>
</feature>
<comment type="similarity">
    <text evidence="7">Belongs to the binding-protein-dependent transport system permease family.</text>
</comment>
<dbReference type="Gene3D" id="1.10.3720.10">
    <property type="entry name" value="MetI-like"/>
    <property type="match status" value="1"/>
</dbReference>
<evidence type="ECO:0000256" key="4">
    <source>
        <dbReference type="ARBA" id="ARBA00022692"/>
    </source>
</evidence>
<accession>A0A4Q2M6E6</accession>
<keyword evidence="3" id="KW-1003">Cell membrane</keyword>
<dbReference type="RefSeq" id="WP_129172039.1">
    <property type="nucleotide sequence ID" value="NZ_JACCBI010000001.1"/>
</dbReference>
<keyword evidence="11" id="KW-1185">Reference proteome</keyword>
<dbReference type="Proteomes" id="UP000292686">
    <property type="component" value="Unassembled WGS sequence"/>
</dbReference>
<reference evidence="9 12" key="2">
    <citation type="submission" date="2020-07" db="EMBL/GenBank/DDBJ databases">
        <title>Sequencing the genomes of 1000 actinobacteria strains.</title>
        <authorList>
            <person name="Klenk H.-P."/>
        </authorList>
    </citation>
    <scope>NUCLEOTIDE SEQUENCE [LARGE SCALE GENOMIC DNA]</scope>
    <source>
        <strain evidence="9 12">DSM 23870</strain>
    </source>
</reference>
<dbReference type="PANTHER" id="PTHR43163:SF6">
    <property type="entry name" value="DIPEPTIDE TRANSPORT SYSTEM PERMEASE PROTEIN DPPB-RELATED"/>
    <property type="match status" value="1"/>
</dbReference>
<feature type="transmembrane region" description="Helical" evidence="7">
    <location>
        <begin position="103"/>
        <end position="124"/>
    </location>
</feature>
<feature type="transmembrane region" description="Helical" evidence="7">
    <location>
        <begin position="258"/>
        <end position="284"/>
    </location>
</feature>
<protein>
    <submittedName>
        <fullName evidence="10">ABC transporter permease</fullName>
    </submittedName>
    <submittedName>
        <fullName evidence="9">Peptide/nickel transport system permease protein</fullName>
    </submittedName>
</protein>
<dbReference type="InterPro" id="IPR000515">
    <property type="entry name" value="MetI-like"/>
</dbReference>
<keyword evidence="4 7" id="KW-0812">Transmembrane</keyword>
<evidence type="ECO:0000256" key="3">
    <source>
        <dbReference type="ARBA" id="ARBA00022475"/>
    </source>
</evidence>
<keyword evidence="2 7" id="KW-0813">Transport</keyword>
<dbReference type="AlphaFoldDB" id="A0A4Q2M6E6"/>
<feature type="transmembrane region" description="Helical" evidence="7">
    <location>
        <begin position="304"/>
        <end position="330"/>
    </location>
</feature>
<organism evidence="10 11">
    <name type="scientific">Agromyces atrinae</name>
    <dbReference type="NCBI Taxonomy" id="592376"/>
    <lineage>
        <taxon>Bacteria</taxon>
        <taxon>Bacillati</taxon>
        <taxon>Actinomycetota</taxon>
        <taxon>Actinomycetes</taxon>
        <taxon>Micrococcales</taxon>
        <taxon>Microbacteriaceae</taxon>
        <taxon>Agromyces</taxon>
    </lineage>
</organism>
<evidence type="ECO:0000256" key="1">
    <source>
        <dbReference type="ARBA" id="ARBA00004651"/>
    </source>
</evidence>
<evidence type="ECO:0000313" key="9">
    <source>
        <dbReference type="EMBL" id="NYD68077.1"/>
    </source>
</evidence>
<gene>
    <name evidence="9" type="ORF">BJ972_002596</name>
    <name evidence="10" type="ORF">ESP50_00780</name>
</gene>
<dbReference type="GO" id="GO:0005886">
    <property type="term" value="C:plasma membrane"/>
    <property type="evidence" value="ECO:0007669"/>
    <property type="project" value="UniProtKB-SubCell"/>
</dbReference>
<feature type="transmembrane region" description="Helical" evidence="7">
    <location>
        <begin position="200"/>
        <end position="220"/>
    </location>
</feature>